<dbReference type="EMBL" id="CP061800">
    <property type="protein sequence ID" value="QTA89209.1"/>
    <property type="molecule type" value="Genomic_DNA"/>
</dbReference>
<dbReference type="AlphaFoldDB" id="A0A975BNZ9"/>
<proteinExistence type="predicted"/>
<keyword evidence="2" id="KW-1185">Reference proteome</keyword>
<evidence type="ECO:0000313" key="1">
    <source>
        <dbReference type="EMBL" id="QTA89209.1"/>
    </source>
</evidence>
<organism evidence="1 2">
    <name type="scientific">Desulfonema magnum</name>
    <dbReference type="NCBI Taxonomy" id="45655"/>
    <lineage>
        <taxon>Bacteria</taxon>
        <taxon>Pseudomonadati</taxon>
        <taxon>Thermodesulfobacteriota</taxon>
        <taxon>Desulfobacteria</taxon>
        <taxon>Desulfobacterales</taxon>
        <taxon>Desulfococcaceae</taxon>
        <taxon>Desulfonema</taxon>
    </lineage>
</organism>
<name>A0A975BNZ9_9BACT</name>
<dbReference type="KEGG" id="dmm:dnm_052590"/>
<gene>
    <name evidence="1" type="ORF">dnm_052590</name>
</gene>
<protein>
    <submittedName>
        <fullName evidence="1">Uncharacterized protein</fullName>
    </submittedName>
</protein>
<evidence type="ECO:0000313" key="2">
    <source>
        <dbReference type="Proteomes" id="UP000663722"/>
    </source>
</evidence>
<sequence>MAYDQEIMFLKKLIEDKCADKLKSIPKDDWGRLQNLALDFGFNVSVTGLQVVLPEKFYEDFGWNIPEKMKA</sequence>
<dbReference type="RefSeq" id="WP_207677944.1">
    <property type="nucleotide sequence ID" value="NZ_CP061800.1"/>
</dbReference>
<dbReference type="Proteomes" id="UP000663722">
    <property type="component" value="Chromosome"/>
</dbReference>
<reference evidence="1" key="1">
    <citation type="journal article" date="2021" name="Microb. Physiol.">
        <title>Proteogenomic Insights into the Physiology of Marine, Sulfate-Reducing, Filamentous Desulfonema limicola and Desulfonema magnum.</title>
        <authorList>
            <person name="Schnaars V."/>
            <person name="Wohlbrand L."/>
            <person name="Scheve S."/>
            <person name="Hinrichs C."/>
            <person name="Reinhardt R."/>
            <person name="Rabus R."/>
        </authorList>
    </citation>
    <scope>NUCLEOTIDE SEQUENCE</scope>
    <source>
        <strain evidence="1">4be13</strain>
    </source>
</reference>
<accession>A0A975BNZ9</accession>